<evidence type="ECO:0000313" key="1">
    <source>
        <dbReference type="EMBL" id="KAJ1374715.1"/>
    </source>
</evidence>
<dbReference type="Proteomes" id="UP001196413">
    <property type="component" value="Unassembled WGS sequence"/>
</dbReference>
<organism evidence="1 2">
    <name type="scientific">Parelaphostrongylus tenuis</name>
    <name type="common">Meningeal worm</name>
    <dbReference type="NCBI Taxonomy" id="148309"/>
    <lineage>
        <taxon>Eukaryota</taxon>
        <taxon>Metazoa</taxon>
        <taxon>Ecdysozoa</taxon>
        <taxon>Nematoda</taxon>
        <taxon>Chromadorea</taxon>
        <taxon>Rhabditida</taxon>
        <taxon>Rhabditina</taxon>
        <taxon>Rhabditomorpha</taxon>
        <taxon>Strongyloidea</taxon>
        <taxon>Metastrongylidae</taxon>
        <taxon>Parelaphostrongylus</taxon>
    </lineage>
</organism>
<reference evidence="1" key="1">
    <citation type="submission" date="2021-06" db="EMBL/GenBank/DDBJ databases">
        <title>Parelaphostrongylus tenuis whole genome reference sequence.</title>
        <authorList>
            <person name="Garwood T.J."/>
            <person name="Larsen P.A."/>
            <person name="Fountain-Jones N.M."/>
            <person name="Garbe J.R."/>
            <person name="Macchietto M.G."/>
            <person name="Kania S.A."/>
            <person name="Gerhold R.W."/>
            <person name="Richards J.E."/>
            <person name="Wolf T.M."/>
        </authorList>
    </citation>
    <scope>NUCLEOTIDE SEQUENCE</scope>
    <source>
        <strain evidence="1">MNPRO001-30</strain>
        <tissue evidence="1">Meninges</tissue>
    </source>
</reference>
<evidence type="ECO:0000313" key="2">
    <source>
        <dbReference type="Proteomes" id="UP001196413"/>
    </source>
</evidence>
<dbReference type="AlphaFoldDB" id="A0AAD5REM6"/>
<protein>
    <submittedName>
        <fullName evidence="1">Uncharacterized protein</fullName>
    </submittedName>
</protein>
<proteinExistence type="predicted"/>
<name>A0AAD5REM6_PARTN</name>
<comment type="caution">
    <text evidence="1">The sequence shown here is derived from an EMBL/GenBank/DDBJ whole genome shotgun (WGS) entry which is preliminary data.</text>
</comment>
<gene>
    <name evidence="1" type="ORF">KIN20_037466</name>
</gene>
<keyword evidence="2" id="KW-1185">Reference proteome</keyword>
<sequence length="146" mass="16565">MSRRDGLHESDSSKQSEVLSLVQNVMKACISKRVEEQKKLAECLKQSLVGIADPSEMIIQYFSKKRLSNGDSLKNLLRAIEMCIDDSCLLLLCGFIRDLISTGNTKVRLARHRRLIKADATSALLRTLRYRLKENISSRKKGENKV</sequence>
<accession>A0AAD5REM6</accession>
<dbReference type="EMBL" id="JAHQIW010007481">
    <property type="protein sequence ID" value="KAJ1374715.1"/>
    <property type="molecule type" value="Genomic_DNA"/>
</dbReference>